<evidence type="ECO:0000313" key="1">
    <source>
        <dbReference type="EMBL" id="APA11292.1"/>
    </source>
</evidence>
<dbReference type="EMBL" id="CP017820">
    <property type="protein sequence ID" value="APA11292.1"/>
    <property type="molecule type" value="Genomic_DNA"/>
</dbReference>
<dbReference type="VEuPathDB" id="FungiDB:sscle_07g060620"/>
<name>A0A1D9Q905_SCLS1</name>
<proteinExistence type="predicted"/>
<evidence type="ECO:0000313" key="2">
    <source>
        <dbReference type="Proteomes" id="UP000177798"/>
    </source>
</evidence>
<organism evidence="1 2">
    <name type="scientific">Sclerotinia sclerotiorum (strain ATCC 18683 / 1980 / Ss-1)</name>
    <name type="common">White mold</name>
    <name type="synonym">Whetzelinia sclerotiorum</name>
    <dbReference type="NCBI Taxonomy" id="665079"/>
    <lineage>
        <taxon>Eukaryota</taxon>
        <taxon>Fungi</taxon>
        <taxon>Dikarya</taxon>
        <taxon>Ascomycota</taxon>
        <taxon>Pezizomycotina</taxon>
        <taxon>Leotiomycetes</taxon>
        <taxon>Helotiales</taxon>
        <taxon>Sclerotiniaceae</taxon>
        <taxon>Sclerotinia</taxon>
    </lineage>
</organism>
<sequence length="65" mass="7105">MDSLCAEGRIMPIFTIHCNLLSIDDETLAVRGLGRSMGIYKGTGRMTSEQSLFGAVVMSEGWTSY</sequence>
<protein>
    <submittedName>
        <fullName evidence="1">Uncharacterized protein</fullName>
    </submittedName>
</protein>
<dbReference type="Proteomes" id="UP000177798">
    <property type="component" value="Chromosome 7"/>
</dbReference>
<gene>
    <name evidence="1" type="ORF">sscle_07g060620</name>
</gene>
<reference evidence="2" key="1">
    <citation type="journal article" date="2017" name="Genome Biol. Evol.">
        <title>The complete genome sequence of the phytopathogenic fungus Sclerotinia sclerotiorum reveals insights into the genome architecture of broad host range pathogens.</title>
        <authorList>
            <person name="Derbyshire M."/>
            <person name="Denton-Giles M."/>
            <person name="Hegedus D."/>
            <person name="Seifbarghy S."/>
            <person name="Rollins J."/>
            <person name="van Kan J."/>
            <person name="Seidl M.F."/>
            <person name="Faino L."/>
            <person name="Mbengue M."/>
            <person name="Navaud O."/>
            <person name="Raffaele S."/>
            <person name="Hammond-Kosack K."/>
            <person name="Heard S."/>
            <person name="Oliver R."/>
        </authorList>
    </citation>
    <scope>NUCLEOTIDE SEQUENCE [LARGE SCALE GENOMIC DNA]</scope>
    <source>
        <strain evidence="2">ATCC 18683 / 1980 / Ss-1</strain>
    </source>
</reference>
<dbReference type="AlphaFoldDB" id="A0A1D9Q905"/>
<dbReference type="OrthoDB" id="3535113at2759"/>
<accession>A0A1D9Q905</accession>